<evidence type="ECO:0008006" key="3">
    <source>
        <dbReference type="Google" id="ProtNLM"/>
    </source>
</evidence>
<evidence type="ECO:0000313" key="1">
    <source>
        <dbReference type="EMBL" id="KKW17871.1"/>
    </source>
</evidence>
<dbReference type="EMBL" id="LCQO01000023">
    <property type="protein sequence ID" value="KKW17871.1"/>
    <property type="molecule type" value="Genomic_DNA"/>
</dbReference>
<gene>
    <name evidence="1" type="ORF">UY59_C0023G0003</name>
</gene>
<organism evidence="1 2">
    <name type="scientific">Candidatus Kaiserbacteria bacterium GW2011_GWA1_50_28</name>
    <dbReference type="NCBI Taxonomy" id="1618668"/>
    <lineage>
        <taxon>Bacteria</taxon>
        <taxon>Candidatus Kaiseribacteriota</taxon>
    </lineage>
</organism>
<protein>
    <recommendedName>
        <fullName evidence="3">DUF4367 domain-containing protein</fullName>
    </recommendedName>
</protein>
<comment type="caution">
    <text evidence="1">The sequence shown here is derived from an EMBL/GenBank/DDBJ whole genome shotgun (WGS) entry which is preliminary data.</text>
</comment>
<dbReference type="AlphaFoldDB" id="A0A0G1WGI2"/>
<proteinExistence type="predicted"/>
<name>A0A0G1WGI2_9BACT</name>
<accession>A0A0G1WGI2</accession>
<evidence type="ECO:0000313" key="2">
    <source>
        <dbReference type="Proteomes" id="UP000034057"/>
    </source>
</evidence>
<sequence>MQKNIIIISVVALVIIGALAAADFFGGGSSESETPWSSIQPTDVQPTMSNIEGAVPETKPVTEGWRSYENKAYNFALLYPQELSVREYKEQGGAMSATFENPATREGFQIYVTPYGAMEVTKERFRLDAPSGVMEEPTDVLIDGVPGTIFWSKNSIMGDTREVWFINGGFLYEVVTYKQLDEWLGAIMQTWQFLP</sequence>
<reference evidence="1 2" key="1">
    <citation type="journal article" date="2015" name="Nature">
        <title>rRNA introns, odd ribosomes, and small enigmatic genomes across a large radiation of phyla.</title>
        <authorList>
            <person name="Brown C.T."/>
            <person name="Hug L.A."/>
            <person name="Thomas B.C."/>
            <person name="Sharon I."/>
            <person name="Castelle C.J."/>
            <person name="Singh A."/>
            <person name="Wilkins M.J."/>
            <person name="Williams K.H."/>
            <person name="Banfield J.F."/>
        </authorList>
    </citation>
    <scope>NUCLEOTIDE SEQUENCE [LARGE SCALE GENOMIC DNA]</scope>
</reference>
<dbReference type="Proteomes" id="UP000034057">
    <property type="component" value="Unassembled WGS sequence"/>
</dbReference>